<accession>A0A484M117</accession>
<name>A0A484M117_9ASTE</name>
<protein>
    <submittedName>
        <fullName evidence="1">Uncharacterized protein</fullName>
    </submittedName>
</protein>
<evidence type="ECO:0000313" key="2">
    <source>
        <dbReference type="Proteomes" id="UP000595140"/>
    </source>
</evidence>
<sequence>MMMTISGHNWSRDAQSHFHFQTILGHSKTFGWHCAPTPCRFLCCVALYPQQQTSKGILFMPLLPGGDGWPSTTLVVVVSGGGCLPIVEVMFVGDNRWPSTR</sequence>
<organism evidence="1 2">
    <name type="scientific">Cuscuta campestris</name>
    <dbReference type="NCBI Taxonomy" id="132261"/>
    <lineage>
        <taxon>Eukaryota</taxon>
        <taxon>Viridiplantae</taxon>
        <taxon>Streptophyta</taxon>
        <taxon>Embryophyta</taxon>
        <taxon>Tracheophyta</taxon>
        <taxon>Spermatophyta</taxon>
        <taxon>Magnoliopsida</taxon>
        <taxon>eudicotyledons</taxon>
        <taxon>Gunneridae</taxon>
        <taxon>Pentapetalae</taxon>
        <taxon>asterids</taxon>
        <taxon>lamiids</taxon>
        <taxon>Solanales</taxon>
        <taxon>Convolvulaceae</taxon>
        <taxon>Cuscuteae</taxon>
        <taxon>Cuscuta</taxon>
        <taxon>Cuscuta subgen. Grammica</taxon>
        <taxon>Cuscuta sect. Cleistogrammica</taxon>
    </lineage>
</organism>
<dbReference type="EMBL" id="OOIL02002358">
    <property type="protein sequence ID" value="VFQ82441.1"/>
    <property type="molecule type" value="Genomic_DNA"/>
</dbReference>
<proteinExistence type="predicted"/>
<dbReference type="AlphaFoldDB" id="A0A484M117"/>
<gene>
    <name evidence="1" type="ORF">CCAM_LOCUS24217</name>
</gene>
<dbReference type="Proteomes" id="UP000595140">
    <property type="component" value="Unassembled WGS sequence"/>
</dbReference>
<keyword evidence="2" id="KW-1185">Reference proteome</keyword>
<reference evidence="1 2" key="1">
    <citation type="submission" date="2018-04" db="EMBL/GenBank/DDBJ databases">
        <authorList>
            <person name="Vogel A."/>
        </authorList>
    </citation>
    <scope>NUCLEOTIDE SEQUENCE [LARGE SCALE GENOMIC DNA]</scope>
</reference>
<evidence type="ECO:0000313" key="1">
    <source>
        <dbReference type="EMBL" id="VFQ82441.1"/>
    </source>
</evidence>